<keyword evidence="2" id="KW-1185">Reference proteome</keyword>
<dbReference type="SUPFAM" id="SSF52540">
    <property type="entry name" value="P-loop containing nucleoside triphosphate hydrolases"/>
    <property type="match status" value="1"/>
</dbReference>
<accession>A0A9N9G248</accession>
<proteinExistence type="predicted"/>
<dbReference type="OrthoDB" id="2432692at2759"/>
<protein>
    <submittedName>
        <fullName evidence="1">11858_t:CDS:1</fullName>
    </submittedName>
</protein>
<dbReference type="EMBL" id="CAJVPS010002578">
    <property type="protein sequence ID" value="CAG8571938.1"/>
    <property type="molecule type" value="Genomic_DNA"/>
</dbReference>
<reference evidence="1" key="1">
    <citation type="submission" date="2021-06" db="EMBL/GenBank/DDBJ databases">
        <authorList>
            <person name="Kallberg Y."/>
            <person name="Tangrot J."/>
            <person name="Rosling A."/>
        </authorList>
    </citation>
    <scope>NUCLEOTIDE SEQUENCE</scope>
    <source>
        <strain evidence="1">FL130A</strain>
    </source>
</reference>
<dbReference type="InterPro" id="IPR027417">
    <property type="entry name" value="P-loop_NTPase"/>
</dbReference>
<gene>
    <name evidence="1" type="ORF">ALEPTO_LOCUS6854</name>
</gene>
<dbReference type="Proteomes" id="UP000789508">
    <property type="component" value="Unassembled WGS sequence"/>
</dbReference>
<dbReference type="PANTHER" id="PTHR33266">
    <property type="entry name" value="CHROMOSOME 15, WHOLE GENOME SHOTGUN SEQUENCE"/>
    <property type="match status" value="1"/>
</dbReference>
<organism evidence="1 2">
    <name type="scientific">Ambispora leptoticha</name>
    <dbReference type="NCBI Taxonomy" id="144679"/>
    <lineage>
        <taxon>Eukaryota</taxon>
        <taxon>Fungi</taxon>
        <taxon>Fungi incertae sedis</taxon>
        <taxon>Mucoromycota</taxon>
        <taxon>Glomeromycotina</taxon>
        <taxon>Glomeromycetes</taxon>
        <taxon>Archaeosporales</taxon>
        <taxon>Ambisporaceae</taxon>
        <taxon>Ambispora</taxon>
    </lineage>
</organism>
<comment type="caution">
    <text evidence="1">The sequence shown here is derived from an EMBL/GenBank/DDBJ whole genome shotgun (WGS) entry which is preliminary data.</text>
</comment>
<name>A0A9N9G248_9GLOM</name>
<evidence type="ECO:0000313" key="2">
    <source>
        <dbReference type="Proteomes" id="UP000789508"/>
    </source>
</evidence>
<dbReference type="PANTHER" id="PTHR33266:SF1">
    <property type="entry name" value="F-BOX DOMAIN-CONTAINING PROTEIN"/>
    <property type="match status" value="1"/>
</dbReference>
<evidence type="ECO:0000313" key="1">
    <source>
        <dbReference type="EMBL" id="CAG8571938.1"/>
    </source>
</evidence>
<sequence length="759" mass="87074">MFNREEMEIVRMAFDREFQDPSDLLKRFKDFINECLYNYRKTGNYYAPYTTLIQASGVGKSKLLKKTAEDIRTIYCCFRDQNSSGYPPRSYIADVLLSKFRDENDALSTYLAYFCACARKSQEFKDSKEWFEEHTSEDLQEVFWKDVERRMNDIKKILLDEPKEDEKKAKAVKEYFDKMKNENILTQDNTVRCLFAFDEARILVDQSGNESLFYYLRLALKLLPEDAGIFAVFTDTTSNISNFSPASTYDRSQRISSGRFQLFKPFYLIDTIDINADLKKVSTLKDSEHPQCFFMYGRPLWSSLMSPSLGDTKGFVPHSIINLAMDKLVGGMTYTSWKKKHKNRISIVEALAILGPRLCIDIVPQSEYAPSLVSNFMRYCINISDDRKNITTSMSTEPVLAEASAQIMNDPDIKLIEIINELISSLQDGGVEGEYRGELVARLLLLKAWDDVYKKLDTPSTRIHYSRFMTLSDFLKSLLAENAYDKISSRLQERVTFTGTEFGQAYIKFTHFISITYTPDRKDLLNALIRGVAFSCKRYQKGVDIIIPMYIGTLNEEPNEDRISYILIQVKNLTKYVKGGGYLKSATNDLSPASADIENLPHMPFLSLYMQLGSSKEFSEDPSRIIETKRAGSRKRKLEEALNDYSIDCNDTRDGFLKRIRTKLNEDVKNSKSVVDNVSDADTKVFRKYFQVPLAIFGLSSEVYSCLKQAATSTSVNNGDLERSFKQLSTAWVDPTLGGDLKNAEVIKRMIPMEYKIEE</sequence>
<dbReference type="AlphaFoldDB" id="A0A9N9G248"/>